<evidence type="ECO:0000313" key="2">
    <source>
        <dbReference type="Proteomes" id="UP000230069"/>
    </source>
</evidence>
<reference evidence="1 2" key="1">
    <citation type="submission" date="2017-09" db="EMBL/GenBank/DDBJ databases">
        <title>WGS assembly of Aquilegia coerulea Goldsmith.</title>
        <authorList>
            <person name="Hodges S."/>
            <person name="Kramer E."/>
            <person name="Nordborg M."/>
            <person name="Tomkins J."/>
            <person name="Borevitz J."/>
            <person name="Derieg N."/>
            <person name="Yan J."/>
            <person name="Mihaltcheva S."/>
            <person name="Hayes R.D."/>
            <person name="Rokhsar D."/>
        </authorList>
    </citation>
    <scope>NUCLEOTIDE SEQUENCE [LARGE SCALE GENOMIC DNA]</scope>
    <source>
        <strain evidence="2">cv. Goldsmith</strain>
    </source>
</reference>
<protein>
    <submittedName>
        <fullName evidence="1">Uncharacterized protein</fullName>
    </submittedName>
</protein>
<name>A0A2G5E8C5_AQUCA</name>
<proteinExistence type="predicted"/>
<keyword evidence="2" id="KW-1185">Reference proteome</keyword>
<dbReference type="Proteomes" id="UP000230069">
    <property type="component" value="Unassembled WGS sequence"/>
</dbReference>
<dbReference type="AlphaFoldDB" id="A0A2G5E8C5"/>
<dbReference type="InParanoid" id="A0A2G5E8C5"/>
<gene>
    <name evidence="1" type="ORF">AQUCO_01100586v1</name>
</gene>
<organism evidence="1 2">
    <name type="scientific">Aquilegia coerulea</name>
    <name type="common">Rocky mountain columbine</name>
    <dbReference type="NCBI Taxonomy" id="218851"/>
    <lineage>
        <taxon>Eukaryota</taxon>
        <taxon>Viridiplantae</taxon>
        <taxon>Streptophyta</taxon>
        <taxon>Embryophyta</taxon>
        <taxon>Tracheophyta</taxon>
        <taxon>Spermatophyta</taxon>
        <taxon>Magnoliopsida</taxon>
        <taxon>Ranunculales</taxon>
        <taxon>Ranunculaceae</taxon>
        <taxon>Thalictroideae</taxon>
        <taxon>Aquilegia</taxon>
    </lineage>
</organism>
<accession>A0A2G5E8C5</accession>
<evidence type="ECO:0000313" key="1">
    <source>
        <dbReference type="EMBL" id="PIA51807.1"/>
    </source>
</evidence>
<sequence>MSKYIISFLLASKESYSTENTDLFTQATRRARLQHHRFSCHYLRRPSYTGGDMTVMTTIHFSLLSDLKSLWAQASRIARCSQV</sequence>
<dbReference type="EMBL" id="KZ305028">
    <property type="protein sequence ID" value="PIA51807.1"/>
    <property type="molecule type" value="Genomic_DNA"/>
</dbReference>